<evidence type="ECO:0000256" key="1">
    <source>
        <dbReference type="ARBA" id="ARBA00022485"/>
    </source>
</evidence>
<protein>
    <submittedName>
        <fullName evidence="7">Glycerol-3-phosphate dehydrogenase subunit C</fullName>
    </submittedName>
</protein>
<dbReference type="eggNOG" id="COG0247">
    <property type="taxonomic scope" value="Bacteria"/>
</dbReference>
<dbReference type="PROSITE" id="PS51379">
    <property type="entry name" value="4FE4S_FER_2"/>
    <property type="match status" value="2"/>
</dbReference>
<accession>A0A1T4RBB6</accession>
<evidence type="ECO:0000256" key="4">
    <source>
        <dbReference type="ARBA" id="ARBA00023004"/>
    </source>
</evidence>
<dbReference type="RefSeq" id="WP_025070709.1">
    <property type="nucleotide sequence ID" value="NZ_FUXK01000030.1"/>
</dbReference>
<dbReference type="NCBIfam" id="NF008369">
    <property type="entry name" value="PRK11168.1"/>
    <property type="match status" value="1"/>
</dbReference>
<dbReference type="GO" id="GO:0016020">
    <property type="term" value="C:membrane"/>
    <property type="evidence" value="ECO:0007669"/>
    <property type="project" value="InterPro"/>
</dbReference>
<dbReference type="AlphaFoldDB" id="A0A1T4RBB6"/>
<keyword evidence="3" id="KW-0677">Repeat</keyword>
<keyword evidence="2" id="KW-0479">Metal-binding</keyword>
<dbReference type="InterPro" id="IPR009051">
    <property type="entry name" value="Helical_ferredxn"/>
</dbReference>
<dbReference type="GO" id="GO:0009061">
    <property type="term" value="P:anaerobic respiration"/>
    <property type="evidence" value="ECO:0007669"/>
    <property type="project" value="InterPro"/>
</dbReference>
<evidence type="ECO:0000259" key="6">
    <source>
        <dbReference type="PROSITE" id="PS51379"/>
    </source>
</evidence>
<dbReference type="GO" id="GO:0046872">
    <property type="term" value="F:metal ion binding"/>
    <property type="evidence" value="ECO:0007669"/>
    <property type="project" value="UniProtKB-KW"/>
</dbReference>
<dbReference type="PANTHER" id="PTHR32479:SF19">
    <property type="entry name" value="ANAEROBIC GLYCEROL-3-PHOSPHATE DEHYDROGENASE SUBUNIT C"/>
    <property type="match status" value="1"/>
</dbReference>
<dbReference type="GO" id="GO:0009331">
    <property type="term" value="C:glycerol-3-phosphate dehydrogenase (FAD) complex"/>
    <property type="evidence" value="ECO:0007669"/>
    <property type="project" value="InterPro"/>
</dbReference>
<dbReference type="InterPro" id="IPR017896">
    <property type="entry name" value="4Fe4S_Fe-S-bd"/>
</dbReference>
<dbReference type="Pfam" id="PF02754">
    <property type="entry name" value="CCG"/>
    <property type="match status" value="2"/>
</dbReference>
<proteinExistence type="predicted"/>
<dbReference type="NCBIfam" id="TIGR03379">
    <property type="entry name" value="glycerol3P_GlpC"/>
    <property type="match status" value="1"/>
</dbReference>
<evidence type="ECO:0000313" key="7">
    <source>
        <dbReference type="EMBL" id="SKA13235.1"/>
    </source>
</evidence>
<dbReference type="GO" id="GO:0016491">
    <property type="term" value="F:oxidoreductase activity"/>
    <property type="evidence" value="ECO:0007669"/>
    <property type="project" value="UniProtKB-ARBA"/>
</dbReference>
<evidence type="ECO:0000256" key="5">
    <source>
        <dbReference type="ARBA" id="ARBA00023014"/>
    </source>
</evidence>
<feature type="domain" description="4Fe-4S ferredoxin-type" evidence="6">
    <location>
        <begin position="9"/>
        <end position="38"/>
    </location>
</feature>
<organism evidence="7 8">
    <name type="scientific">Segatella oulorum</name>
    <dbReference type="NCBI Taxonomy" id="28136"/>
    <lineage>
        <taxon>Bacteria</taxon>
        <taxon>Pseudomonadati</taxon>
        <taxon>Bacteroidota</taxon>
        <taxon>Bacteroidia</taxon>
        <taxon>Bacteroidales</taxon>
        <taxon>Prevotellaceae</taxon>
        <taxon>Segatella</taxon>
    </lineage>
</organism>
<dbReference type="EMBL" id="FUXK01000030">
    <property type="protein sequence ID" value="SKA13235.1"/>
    <property type="molecule type" value="Genomic_DNA"/>
</dbReference>
<sequence>MVEATQIESKSKLNFEQCLKCSICTVYCPVSAVEPQYPGPKQAGPDQERYRLKGAEYFNEALKLCLNCKRCEVACPEHVLVGDLIQAARIDYSTHTPSLRDRMLANTDFVGTLAHTFAPLTNFALGLKPMKAVLHSVMGIDKHRTFPSYAFQTFEQWYKKHAHEQEQYHRFVTFFHGCYANYNYPQLSKDLVKLMNACGYGVRLLSKEKCCGVALIANGLSGQAKKQGEVNINAMREAVKRDEPVLTVSSTCTLTMRDEYQHLLHIDNADVRDHLMLALRWLCQKVDAGEIKLVFRKDFKEKIAYHTACHMERMGWVPYSVRLLQMIPGIDFMMLESQCCGIAGTYGFKKENYERSQKIGSSLFKQIEAVNPDYVATECETCKWQIEMSTSHLVKNPISILADAIDVEETRKCNAQ</sequence>
<evidence type="ECO:0000313" key="8">
    <source>
        <dbReference type="Proteomes" id="UP000190065"/>
    </source>
</evidence>
<dbReference type="Gene3D" id="1.10.1060.10">
    <property type="entry name" value="Alpha-helical ferredoxin"/>
    <property type="match status" value="1"/>
</dbReference>
<dbReference type="Proteomes" id="UP000190065">
    <property type="component" value="Unassembled WGS sequence"/>
</dbReference>
<dbReference type="GO" id="GO:0051539">
    <property type="term" value="F:4 iron, 4 sulfur cluster binding"/>
    <property type="evidence" value="ECO:0007669"/>
    <property type="project" value="UniProtKB-KW"/>
</dbReference>
<keyword evidence="4" id="KW-0408">Iron</keyword>
<dbReference type="PANTHER" id="PTHR32479">
    <property type="entry name" value="GLYCOLATE OXIDASE IRON-SULFUR SUBUNIT"/>
    <property type="match status" value="1"/>
</dbReference>
<reference evidence="7 8" key="1">
    <citation type="submission" date="2017-02" db="EMBL/GenBank/DDBJ databases">
        <authorList>
            <person name="Peterson S.W."/>
        </authorList>
    </citation>
    <scope>NUCLEOTIDE SEQUENCE [LARGE SCALE GENOMIC DNA]</scope>
    <source>
        <strain evidence="7 8">ATCC 43324</strain>
    </source>
</reference>
<keyword evidence="5" id="KW-0411">Iron-sulfur</keyword>
<dbReference type="InterPro" id="IPR004017">
    <property type="entry name" value="Cys_rich_dom"/>
</dbReference>
<dbReference type="PROSITE" id="PS00198">
    <property type="entry name" value="4FE4S_FER_1"/>
    <property type="match status" value="1"/>
</dbReference>
<dbReference type="Pfam" id="PF13183">
    <property type="entry name" value="Fer4_8"/>
    <property type="match status" value="1"/>
</dbReference>
<feature type="domain" description="4Fe-4S ferredoxin-type" evidence="6">
    <location>
        <begin position="54"/>
        <end position="85"/>
    </location>
</feature>
<dbReference type="STRING" id="28136.SAMN02745202_02181"/>
<evidence type="ECO:0000256" key="2">
    <source>
        <dbReference type="ARBA" id="ARBA00022723"/>
    </source>
</evidence>
<keyword evidence="1" id="KW-0004">4Fe-4S</keyword>
<evidence type="ECO:0000256" key="3">
    <source>
        <dbReference type="ARBA" id="ARBA00022737"/>
    </source>
</evidence>
<dbReference type="InterPro" id="IPR017753">
    <property type="entry name" value="G3P_DH_GlpC_su"/>
</dbReference>
<dbReference type="SUPFAM" id="SSF46548">
    <property type="entry name" value="alpha-helical ferredoxin"/>
    <property type="match status" value="1"/>
</dbReference>
<name>A0A1T4RBB6_9BACT</name>
<gene>
    <name evidence="7" type="ORF">SAMN02745202_02181</name>
</gene>
<dbReference type="InterPro" id="IPR017900">
    <property type="entry name" value="4Fe4S_Fe_S_CS"/>
</dbReference>